<sequence>MNIITDIEQLSNRCDEVLDLRKESKEVQRIILALKETIREQHLTGLAANQLGFDKRIMVVAFGDDLRTFINPVISNAKDLMTSIETCPSLPGKKFLRLRNQKVSVTYIDPLGKVLMAKDLIGKAAAVVQELIEHLDGVVLSDIGLELETDFDAASEEEKEELIRAYCDSMDVKLKDTQAEIEATPELKKISDAAKLLTKIQSGEVVIETSTVKK</sequence>
<protein>
    <submittedName>
        <fullName evidence="2">Polypeptide deformylase</fullName>
    </submittedName>
</protein>
<dbReference type="Pfam" id="PF01327">
    <property type="entry name" value="Pep_deformylase"/>
    <property type="match status" value="1"/>
</dbReference>
<dbReference type="Gene3D" id="3.90.45.10">
    <property type="entry name" value="Peptide deformylase"/>
    <property type="match status" value="1"/>
</dbReference>
<accession>A0A8S5M7W5</accession>
<dbReference type="PRINTS" id="PR01576">
    <property type="entry name" value="PDEFORMYLASE"/>
</dbReference>
<evidence type="ECO:0000256" key="1">
    <source>
        <dbReference type="ARBA" id="ARBA00010759"/>
    </source>
</evidence>
<dbReference type="InterPro" id="IPR023635">
    <property type="entry name" value="Peptide_deformylase"/>
</dbReference>
<reference evidence="2" key="1">
    <citation type="journal article" date="2021" name="Proc. Natl. Acad. Sci. U.S.A.">
        <title>A Catalog of Tens of Thousands of Viruses from Human Metagenomes Reveals Hidden Associations with Chronic Diseases.</title>
        <authorList>
            <person name="Tisza M.J."/>
            <person name="Buck C.B."/>
        </authorList>
    </citation>
    <scope>NUCLEOTIDE SEQUENCE</scope>
    <source>
        <strain evidence="2">Ctrgt10</strain>
    </source>
</reference>
<dbReference type="SUPFAM" id="SSF56420">
    <property type="entry name" value="Peptide deformylase"/>
    <property type="match status" value="1"/>
</dbReference>
<dbReference type="PANTHER" id="PTHR10458">
    <property type="entry name" value="PEPTIDE DEFORMYLASE"/>
    <property type="match status" value="1"/>
</dbReference>
<organism evidence="2">
    <name type="scientific">Siphoviridae sp. ctrgt10</name>
    <dbReference type="NCBI Taxonomy" id="2826479"/>
    <lineage>
        <taxon>Viruses</taxon>
        <taxon>Duplodnaviria</taxon>
        <taxon>Heunggongvirae</taxon>
        <taxon>Uroviricota</taxon>
        <taxon>Caudoviricetes</taxon>
    </lineage>
</organism>
<comment type="similarity">
    <text evidence="1">Belongs to the polypeptide deformylase family.</text>
</comment>
<evidence type="ECO:0000313" key="2">
    <source>
        <dbReference type="EMBL" id="DAD78059.1"/>
    </source>
</evidence>
<dbReference type="InterPro" id="IPR036821">
    <property type="entry name" value="Peptide_deformylase_sf"/>
</dbReference>
<dbReference type="GO" id="GO:0042586">
    <property type="term" value="F:peptide deformylase activity"/>
    <property type="evidence" value="ECO:0007669"/>
    <property type="project" value="InterPro"/>
</dbReference>
<name>A0A8S5M7W5_9CAUD</name>
<dbReference type="PANTHER" id="PTHR10458:SF22">
    <property type="entry name" value="PEPTIDE DEFORMYLASE"/>
    <property type="match status" value="1"/>
</dbReference>
<proteinExistence type="inferred from homology"/>
<dbReference type="EMBL" id="BK014839">
    <property type="protein sequence ID" value="DAD78059.1"/>
    <property type="molecule type" value="Genomic_DNA"/>
</dbReference>